<dbReference type="SUPFAM" id="SSF51445">
    <property type="entry name" value="(Trans)glycosidases"/>
    <property type="match status" value="1"/>
</dbReference>
<comment type="function">
    <text evidence="10">Plays a role in peptidoglycan recycling by cleaving the terminal beta-1,4-linked N-acetylglucosamine (GlcNAc) from peptide-linked peptidoglycan fragments, giving rise to free GlcNAc, anhydro-N-acetylmuramic acid and anhydro-N-acetylmuramic acid-linked peptides.</text>
</comment>
<comment type="similarity">
    <text evidence="10">Belongs to the glycosyl hydrolase 3 family. NagZ subfamily.</text>
</comment>
<dbReference type="Pfam" id="PF00933">
    <property type="entry name" value="Glyco_hydro_3"/>
    <property type="match status" value="1"/>
</dbReference>
<comment type="subcellular location">
    <subcellularLocation>
        <location evidence="10">Cytoplasm</location>
    </subcellularLocation>
</comment>
<evidence type="ECO:0000256" key="5">
    <source>
        <dbReference type="ARBA" id="ARBA00022960"/>
    </source>
</evidence>
<keyword evidence="9 10" id="KW-0961">Cell wall biogenesis/degradation</keyword>
<dbReference type="InterPro" id="IPR001764">
    <property type="entry name" value="Glyco_hydro_3_N"/>
</dbReference>
<comment type="catalytic activity">
    <reaction evidence="1 10">
        <text>Hydrolysis of terminal non-reducing N-acetyl-D-hexosamine residues in N-acetyl-beta-D-hexosaminides.</text>
        <dbReference type="EC" id="3.2.1.52"/>
    </reaction>
</comment>
<comment type="caution">
    <text evidence="12">The sequence shown here is derived from an EMBL/GenBank/DDBJ whole genome shotgun (WGS) entry which is preliminary data.</text>
</comment>
<evidence type="ECO:0000256" key="7">
    <source>
        <dbReference type="ARBA" id="ARBA00023295"/>
    </source>
</evidence>
<dbReference type="InterPro" id="IPR022956">
    <property type="entry name" value="Beta_hexosaminidase_bac"/>
</dbReference>
<keyword evidence="3 10" id="KW-0132">Cell division</keyword>
<evidence type="ECO:0000256" key="1">
    <source>
        <dbReference type="ARBA" id="ARBA00001231"/>
    </source>
</evidence>
<keyword evidence="4 10" id="KW-0378">Hydrolase</keyword>
<evidence type="ECO:0000256" key="8">
    <source>
        <dbReference type="ARBA" id="ARBA00023306"/>
    </source>
</evidence>
<feature type="site" description="Important for catalytic activity" evidence="10">
    <location>
        <position position="178"/>
    </location>
</feature>
<evidence type="ECO:0000256" key="4">
    <source>
        <dbReference type="ARBA" id="ARBA00022801"/>
    </source>
</evidence>
<gene>
    <name evidence="10 12" type="primary">nagZ</name>
    <name evidence="12" type="ORF">NX722_10335</name>
</gene>
<keyword evidence="13" id="KW-1185">Reference proteome</keyword>
<dbReference type="RefSeq" id="WP_262567904.1">
    <property type="nucleotide sequence ID" value="NZ_JAPFCC010000001.1"/>
</dbReference>
<proteinExistence type="inferred from homology"/>
<dbReference type="NCBIfam" id="NF003740">
    <property type="entry name" value="PRK05337.1"/>
    <property type="match status" value="1"/>
</dbReference>
<dbReference type="Proteomes" id="UP001209854">
    <property type="component" value="Unassembled WGS sequence"/>
</dbReference>
<organism evidence="12 13">
    <name type="scientific">Endozoicomonas gorgoniicola</name>
    <dbReference type="NCBI Taxonomy" id="1234144"/>
    <lineage>
        <taxon>Bacteria</taxon>
        <taxon>Pseudomonadati</taxon>
        <taxon>Pseudomonadota</taxon>
        <taxon>Gammaproteobacteria</taxon>
        <taxon>Oceanospirillales</taxon>
        <taxon>Endozoicomonadaceae</taxon>
        <taxon>Endozoicomonas</taxon>
    </lineage>
</organism>
<evidence type="ECO:0000256" key="2">
    <source>
        <dbReference type="ARBA" id="ARBA00022490"/>
    </source>
</evidence>
<dbReference type="PANTHER" id="PTHR30480:SF13">
    <property type="entry name" value="BETA-HEXOSAMINIDASE"/>
    <property type="match status" value="1"/>
</dbReference>
<comment type="pathway">
    <text evidence="10">Cell wall biogenesis; peptidoglycan recycling.</text>
</comment>
<dbReference type="InterPro" id="IPR019800">
    <property type="entry name" value="Glyco_hydro_3_AS"/>
</dbReference>
<dbReference type="PROSITE" id="PS00775">
    <property type="entry name" value="GLYCOSYL_HYDROL_F3"/>
    <property type="match status" value="1"/>
</dbReference>
<dbReference type="HAMAP" id="MF_00364">
    <property type="entry name" value="NagZ"/>
    <property type="match status" value="1"/>
</dbReference>
<dbReference type="EC" id="3.2.1.52" evidence="10"/>
<keyword evidence="2 10" id="KW-0963">Cytoplasm</keyword>
<accession>A0ABT3MUG4</accession>
<feature type="domain" description="Glycoside hydrolase family 3 N-terminal" evidence="11">
    <location>
        <begin position="15"/>
        <end position="295"/>
    </location>
</feature>
<dbReference type="EMBL" id="JAPFCC010000001">
    <property type="protein sequence ID" value="MCW7553029.1"/>
    <property type="molecule type" value="Genomic_DNA"/>
</dbReference>
<keyword evidence="5 10" id="KW-0133">Cell shape</keyword>
<feature type="binding site" evidence="10">
    <location>
        <position position="137"/>
    </location>
    <ligand>
        <name>substrate</name>
    </ligand>
</feature>
<evidence type="ECO:0000256" key="3">
    <source>
        <dbReference type="ARBA" id="ARBA00022618"/>
    </source>
</evidence>
<dbReference type="Gene3D" id="3.20.20.300">
    <property type="entry name" value="Glycoside hydrolase, family 3, N-terminal domain"/>
    <property type="match status" value="1"/>
</dbReference>
<feature type="binding site" evidence="10">
    <location>
        <begin position="167"/>
        <end position="168"/>
    </location>
    <ligand>
        <name>substrate</name>
    </ligand>
</feature>
<evidence type="ECO:0000313" key="12">
    <source>
        <dbReference type="EMBL" id="MCW7553029.1"/>
    </source>
</evidence>
<keyword evidence="6 10" id="KW-0573">Peptidoglycan synthesis</keyword>
<dbReference type="PANTHER" id="PTHR30480">
    <property type="entry name" value="BETA-HEXOSAMINIDASE-RELATED"/>
    <property type="match status" value="1"/>
</dbReference>
<evidence type="ECO:0000256" key="9">
    <source>
        <dbReference type="ARBA" id="ARBA00023316"/>
    </source>
</evidence>
<feature type="active site" description="Nucleophile" evidence="10">
    <location>
        <position position="251"/>
    </location>
</feature>
<dbReference type="GO" id="GO:0004563">
    <property type="term" value="F:beta-N-acetylhexosaminidase activity"/>
    <property type="evidence" value="ECO:0007669"/>
    <property type="project" value="UniProtKB-EC"/>
</dbReference>
<feature type="active site" description="Proton donor/acceptor" evidence="10">
    <location>
        <position position="180"/>
    </location>
</feature>
<reference evidence="12 13" key="1">
    <citation type="submission" date="2022-10" db="EMBL/GenBank/DDBJ databases">
        <title>High-quality genome sequences of two octocoral-associated bacteria, Endozoicomonas euniceicola EF212 and Endozoicomonas gorgoniicola PS125.</title>
        <authorList>
            <person name="Chiou Y.-J."/>
            <person name="Chen Y.-H."/>
        </authorList>
    </citation>
    <scope>NUCLEOTIDE SEQUENCE [LARGE SCALE GENOMIC DNA]</scope>
    <source>
        <strain evidence="12 13">PS125</strain>
    </source>
</reference>
<dbReference type="InterPro" id="IPR017853">
    <property type="entry name" value="GH"/>
</dbReference>
<sequence length="339" mass="37371">MKQGVLIVDLPGTELTSADRDFLAHTGIAGVLLFARNYSSREQLHALVQDIRQVRSDLIIMVDHEGGRVQRFKEGFVRLPAAGQLSRYYQRDPQGALKLARDTGWLMASELLAMDVDLSLAPVLDLDLGKTDIVGDRAFGSEPEQVIQLTTAWIEGVREAGMACVIKHFPGHGNVDGDSHQVLPRDDRSFDEIAASDMLPFREIIEQGADAVMPAHIVFSEVDDQPAGFSRRWLQDILRGQLGFTGVVISDCLTMEGAASAGSFLNRVEQSLAAGCDLLILSSRIGAMEVLPELVRLSRQRSDISTLKASAAVDYEELTTSERYLSCKDRIDYLHQRFG</sequence>
<evidence type="ECO:0000256" key="10">
    <source>
        <dbReference type="HAMAP-Rule" id="MF_00364"/>
    </source>
</evidence>
<protein>
    <recommendedName>
        <fullName evidence="10">Beta-hexosaminidase</fullName>
        <ecNumber evidence="10">3.2.1.52</ecNumber>
    </recommendedName>
    <alternativeName>
        <fullName evidence="10">Beta-N-acetylhexosaminidase</fullName>
    </alternativeName>
    <alternativeName>
        <fullName evidence="10">N-acetyl-beta-glucosaminidase</fullName>
    </alternativeName>
</protein>
<keyword evidence="7 10" id="KW-0326">Glycosidase</keyword>
<feature type="binding site" evidence="10">
    <location>
        <position position="71"/>
    </location>
    <ligand>
        <name>substrate</name>
    </ligand>
</feature>
<feature type="binding site" evidence="10">
    <location>
        <position position="63"/>
    </location>
    <ligand>
        <name>substrate</name>
    </ligand>
</feature>
<evidence type="ECO:0000259" key="11">
    <source>
        <dbReference type="Pfam" id="PF00933"/>
    </source>
</evidence>
<evidence type="ECO:0000313" key="13">
    <source>
        <dbReference type="Proteomes" id="UP001209854"/>
    </source>
</evidence>
<keyword evidence="8 10" id="KW-0131">Cell cycle</keyword>
<name>A0ABT3MUG4_9GAMM</name>
<dbReference type="InterPro" id="IPR036962">
    <property type="entry name" value="Glyco_hydro_3_N_sf"/>
</dbReference>
<dbReference type="InterPro" id="IPR050226">
    <property type="entry name" value="NagZ_Beta-hexosaminidase"/>
</dbReference>
<evidence type="ECO:0000256" key="6">
    <source>
        <dbReference type="ARBA" id="ARBA00022984"/>
    </source>
</evidence>